<dbReference type="PANTHER" id="PTHR43179">
    <property type="entry name" value="RHAMNOSYLTRANSFERASE WBBL"/>
    <property type="match status" value="1"/>
</dbReference>
<dbReference type="Pfam" id="PF00535">
    <property type="entry name" value="Glycos_transf_2"/>
    <property type="match status" value="1"/>
</dbReference>
<dbReference type="Proteomes" id="UP001056035">
    <property type="component" value="Chromosome"/>
</dbReference>
<dbReference type="RefSeq" id="WP_254569216.1">
    <property type="nucleotide sequence ID" value="NZ_CP098502.1"/>
</dbReference>
<evidence type="ECO:0000313" key="2">
    <source>
        <dbReference type="EMBL" id="UTI62479.1"/>
    </source>
</evidence>
<organism evidence="2 3">
    <name type="scientific">Paraconexibacter antarcticus</name>
    <dbReference type="NCBI Taxonomy" id="2949664"/>
    <lineage>
        <taxon>Bacteria</taxon>
        <taxon>Bacillati</taxon>
        <taxon>Actinomycetota</taxon>
        <taxon>Thermoleophilia</taxon>
        <taxon>Solirubrobacterales</taxon>
        <taxon>Paraconexibacteraceae</taxon>
        <taxon>Paraconexibacter</taxon>
    </lineage>
</organism>
<keyword evidence="3" id="KW-1185">Reference proteome</keyword>
<dbReference type="EMBL" id="CP098502">
    <property type="protein sequence ID" value="UTI62479.1"/>
    <property type="molecule type" value="Genomic_DNA"/>
</dbReference>
<keyword evidence="2" id="KW-0808">Transferase</keyword>
<dbReference type="Gene3D" id="3.90.550.10">
    <property type="entry name" value="Spore Coat Polysaccharide Biosynthesis Protein SpsA, Chain A"/>
    <property type="match status" value="1"/>
</dbReference>
<dbReference type="PANTHER" id="PTHR43179:SF7">
    <property type="entry name" value="RHAMNOSYLTRANSFERASE WBBL"/>
    <property type="match status" value="1"/>
</dbReference>
<reference evidence="2 3" key="1">
    <citation type="submission" date="2022-06" db="EMBL/GenBank/DDBJ databases">
        <title>Paraconexibacter antarcticus.</title>
        <authorList>
            <person name="Kim C.S."/>
        </authorList>
    </citation>
    <scope>NUCLEOTIDE SEQUENCE [LARGE SCALE GENOMIC DNA]</scope>
    <source>
        <strain evidence="2 3">02-257</strain>
    </source>
</reference>
<feature type="domain" description="Glycosyltransferase 2-like" evidence="1">
    <location>
        <begin position="6"/>
        <end position="120"/>
    </location>
</feature>
<proteinExistence type="predicted"/>
<dbReference type="EC" id="2.4.-.-" evidence="2"/>
<dbReference type="SUPFAM" id="SSF53448">
    <property type="entry name" value="Nucleotide-diphospho-sugar transferases"/>
    <property type="match status" value="1"/>
</dbReference>
<sequence>MTPPFSVVVVLHDSAAELRLLVESLARHAPEAELIVVDSGSRSDEGARVAEAAGAQVVRRPDNPGFGAANDDGVALASAGVTVLVNPDVIVHDGALQALAAAARERDALHVPRLVGGDGAVQRSAHPRPGTLRELLPALVHPAVLPGPLREHADPWRAQGTEPVEVGWAIAACVAARTATLRELGPFDPDAWLFYEDLDLCLRAADSGRPTLLHPGLAVTHTGGHSTGPALGGATLLQAERRREVVRARLGRRALLLDDAAQGLTFATRAGARLLLRRDARRELSQLRALRAARANHADGAAAGGTGPDASRR</sequence>
<name>A0ABY5DLV4_9ACTN</name>
<dbReference type="GO" id="GO:0016757">
    <property type="term" value="F:glycosyltransferase activity"/>
    <property type="evidence" value="ECO:0007669"/>
    <property type="project" value="UniProtKB-KW"/>
</dbReference>
<dbReference type="InterPro" id="IPR001173">
    <property type="entry name" value="Glyco_trans_2-like"/>
</dbReference>
<accession>A0ABY5DLV4</accession>
<protein>
    <submittedName>
        <fullName evidence="2">Glycosyltransferase</fullName>
        <ecNumber evidence="2">2.4.-.-</ecNumber>
    </submittedName>
</protein>
<gene>
    <name evidence="2" type="ORF">NBH00_14020</name>
</gene>
<keyword evidence="2" id="KW-0328">Glycosyltransferase</keyword>
<evidence type="ECO:0000259" key="1">
    <source>
        <dbReference type="Pfam" id="PF00535"/>
    </source>
</evidence>
<dbReference type="InterPro" id="IPR029044">
    <property type="entry name" value="Nucleotide-diphossugar_trans"/>
</dbReference>
<evidence type="ECO:0000313" key="3">
    <source>
        <dbReference type="Proteomes" id="UP001056035"/>
    </source>
</evidence>